<reference evidence="6 7" key="1">
    <citation type="journal article" date="2019" name="Genome Biol. Evol.">
        <title>Insights into the evolution of the New World diploid cottons (Gossypium, subgenus Houzingenia) based on genome sequencing.</title>
        <authorList>
            <person name="Grover C.E."/>
            <person name="Arick M.A. 2nd"/>
            <person name="Thrash A."/>
            <person name="Conover J.L."/>
            <person name="Sanders W.S."/>
            <person name="Peterson D.G."/>
            <person name="Frelichowski J.E."/>
            <person name="Scheffler J.A."/>
            <person name="Scheffler B.E."/>
            <person name="Wendel J.F."/>
        </authorList>
    </citation>
    <scope>NUCLEOTIDE SEQUENCE [LARGE SCALE GENOMIC DNA]</scope>
    <source>
        <strain evidence="6">185</strain>
        <tissue evidence="6">Leaf</tissue>
    </source>
</reference>
<dbReference type="GO" id="GO:0046872">
    <property type="term" value="F:metal ion binding"/>
    <property type="evidence" value="ECO:0007669"/>
    <property type="project" value="UniProtKB-KW"/>
</dbReference>
<dbReference type="FunFam" id="3.40.350.10:FF:000003">
    <property type="entry name" value="Xaa-pro aminopeptidase P"/>
    <property type="match status" value="1"/>
</dbReference>
<keyword evidence="7" id="KW-1185">Reference proteome</keyword>
<sequence>MAEILSALRSLMASHSPPLHALIVPSEDYHQSEYVSDRDKRREFVSGFTGSAGLALITKDEARLWTDGRYFLQAMQQLSDQWQLMRIGEDPSVDSWISDNLPREAAIGVDPWCVSVDTAQRWERAFAKKQQKLIQTSSNLVDEVWKNQPPAETNPVIVHPLEFAGRSVAEKLKDLREKLAIERARGIIITALDEVAWLYNIRGSDVSYCPVVHAFAIVTLNSAFLYVDKRKVSSKVSSSIQENGIEVREYGAVSSDVALLASNQLDKDTGLSSGRNDVCETGSCEAEENNNDLIWVDPASCCYALFSKLDAKKMLLQQSPLALAKALKVIDALPIWLNLTIENPVELDGLRNAHIRDGAAVVQYLVWLDKQACKDAISLSNAQMQEIYGASGYFLEGKGASKKRLCTDSWCFFMLLNEPSRETMKLTEVTASDKLEGFRATKEHFRGLSFPTISSVGPNAAVIHYSPQPETCAELDPDSIYLFDSGAQYLDGTTDITRTVHFGKPSEHEKACYTSVSGF</sequence>
<evidence type="ECO:0000256" key="2">
    <source>
        <dbReference type="ARBA" id="ARBA00022723"/>
    </source>
</evidence>
<dbReference type="Pfam" id="PF01321">
    <property type="entry name" value="Creatinase_N"/>
    <property type="match status" value="1"/>
</dbReference>
<evidence type="ECO:0000259" key="5">
    <source>
        <dbReference type="Pfam" id="PF01321"/>
    </source>
</evidence>
<dbReference type="InterPro" id="IPR029149">
    <property type="entry name" value="Creatin/AminoP/Spt16_N"/>
</dbReference>
<dbReference type="FunFam" id="3.40.350.10:FF:000010">
    <property type="entry name" value="Probable Xaa-Pro aminopeptidase P"/>
    <property type="match status" value="1"/>
</dbReference>
<dbReference type="InterPro" id="IPR036005">
    <property type="entry name" value="Creatinase/aminopeptidase-like"/>
</dbReference>
<keyword evidence="2" id="KW-0479">Metal-binding</keyword>
<dbReference type="InterPro" id="IPR050422">
    <property type="entry name" value="X-Pro_aminopeptidase_P"/>
</dbReference>
<gene>
    <name evidence="6" type="ORF">Goari_002509</name>
</gene>
<comment type="similarity">
    <text evidence="1">Belongs to the peptidase M24B family.</text>
</comment>
<organism evidence="6 7">
    <name type="scientific">Gossypium aridum</name>
    <name type="common">American cotton</name>
    <name type="synonym">Erioxylum aridum</name>
    <dbReference type="NCBI Taxonomy" id="34290"/>
    <lineage>
        <taxon>Eukaryota</taxon>
        <taxon>Viridiplantae</taxon>
        <taxon>Streptophyta</taxon>
        <taxon>Embryophyta</taxon>
        <taxon>Tracheophyta</taxon>
        <taxon>Spermatophyta</taxon>
        <taxon>Magnoliopsida</taxon>
        <taxon>eudicotyledons</taxon>
        <taxon>Gunneridae</taxon>
        <taxon>Pentapetalae</taxon>
        <taxon>rosids</taxon>
        <taxon>malvids</taxon>
        <taxon>Malvales</taxon>
        <taxon>Malvaceae</taxon>
        <taxon>Malvoideae</taxon>
        <taxon>Gossypium</taxon>
    </lineage>
</organism>
<dbReference type="Gene3D" id="3.90.230.10">
    <property type="entry name" value="Creatinase/methionine aminopeptidase superfamily"/>
    <property type="match status" value="1"/>
</dbReference>
<dbReference type="InterPro" id="IPR000994">
    <property type="entry name" value="Pept_M24"/>
</dbReference>
<dbReference type="SUPFAM" id="SSF55920">
    <property type="entry name" value="Creatinase/aminopeptidase"/>
    <property type="match status" value="1"/>
</dbReference>
<dbReference type="AlphaFoldDB" id="A0A7J8Y909"/>
<dbReference type="GO" id="GO:0016787">
    <property type="term" value="F:hydrolase activity"/>
    <property type="evidence" value="ECO:0007669"/>
    <property type="project" value="UniProtKB-KW"/>
</dbReference>
<name>A0A7J8Y909_GOSAI</name>
<evidence type="ECO:0000256" key="3">
    <source>
        <dbReference type="ARBA" id="ARBA00022801"/>
    </source>
</evidence>
<evidence type="ECO:0000259" key="4">
    <source>
        <dbReference type="Pfam" id="PF00557"/>
    </source>
</evidence>
<evidence type="ECO:0000256" key="1">
    <source>
        <dbReference type="ARBA" id="ARBA00008766"/>
    </source>
</evidence>
<feature type="domain" description="Peptidase M24" evidence="4">
    <location>
        <begin position="425"/>
        <end position="516"/>
    </location>
</feature>
<protein>
    <recommendedName>
        <fullName evidence="8">Xaa-Pro aminopeptidase P</fullName>
    </recommendedName>
</protein>
<dbReference type="Gene3D" id="3.40.350.10">
    <property type="entry name" value="Creatinase/prolidase N-terminal domain"/>
    <property type="match status" value="2"/>
</dbReference>
<proteinExistence type="inferred from homology"/>
<dbReference type="SUPFAM" id="SSF53092">
    <property type="entry name" value="Creatinase/prolidase N-terminal domain"/>
    <property type="match status" value="1"/>
</dbReference>
<dbReference type="PANTHER" id="PTHR43763:SF12">
    <property type="entry name" value="AMINOPEPTIDASE P1"/>
    <property type="match status" value="1"/>
</dbReference>
<dbReference type="Pfam" id="PF16189">
    <property type="entry name" value="Creatinase_N_2"/>
    <property type="match status" value="1"/>
</dbReference>
<dbReference type="Pfam" id="PF00557">
    <property type="entry name" value="Peptidase_M24"/>
    <property type="match status" value="1"/>
</dbReference>
<evidence type="ECO:0000313" key="6">
    <source>
        <dbReference type="EMBL" id="MBA0695912.1"/>
    </source>
</evidence>
<accession>A0A7J8Y909</accession>
<evidence type="ECO:0000313" key="7">
    <source>
        <dbReference type="Proteomes" id="UP000593577"/>
    </source>
</evidence>
<comment type="caution">
    <text evidence="6">The sequence shown here is derived from an EMBL/GenBank/DDBJ whole genome shotgun (WGS) entry which is preliminary data.</text>
</comment>
<feature type="domain" description="Creatinase N-terminal" evidence="5">
    <location>
        <begin position="6"/>
        <end position="138"/>
    </location>
</feature>
<dbReference type="Proteomes" id="UP000593577">
    <property type="component" value="Unassembled WGS sequence"/>
</dbReference>
<keyword evidence="3" id="KW-0378">Hydrolase</keyword>
<evidence type="ECO:0008006" key="8">
    <source>
        <dbReference type="Google" id="ProtNLM"/>
    </source>
</evidence>
<dbReference type="InterPro" id="IPR000587">
    <property type="entry name" value="Creatinase_N"/>
</dbReference>
<dbReference type="PANTHER" id="PTHR43763">
    <property type="entry name" value="XAA-PRO AMINOPEPTIDASE 1"/>
    <property type="match status" value="1"/>
</dbReference>
<dbReference type="EMBL" id="JABFAA010000011">
    <property type="protein sequence ID" value="MBA0695912.1"/>
    <property type="molecule type" value="Genomic_DNA"/>
</dbReference>